<feature type="transmembrane region" description="Helical" evidence="1">
    <location>
        <begin position="216"/>
        <end position="234"/>
    </location>
</feature>
<protein>
    <submittedName>
        <fullName evidence="2">Lipase_3 domain-containing protein</fullName>
    </submittedName>
</protein>
<dbReference type="Proteomes" id="UP001642464">
    <property type="component" value="Unassembled WGS sequence"/>
</dbReference>
<feature type="transmembrane region" description="Helical" evidence="1">
    <location>
        <begin position="138"/>
        <end position="163"/>
    </location>
</feature>
<comment type="caution">
    <text evidence="2">The sequence shown here is derived from an EMBL/GenBank/DDBJ whole genome shotgun (WGS) entry which is preliminary data.</text>
</comment>
<evidence type="ECO:0000313" key="2">
    <source>
        <dbReference type="EMBL" id="CAK8987587.1"/>
    </source>
</evidence>
<keyword evidence="1" id="KW-0812">Transmembrane</keyword>
<accession>A0ABP0HCH4</accession>
<sequence>MALNYHVGQLVVVRDDEEQNWHCARIYQTSPVLVKLRPRSSPSKYKFMKPLEALTEHEAKNVLALEQQLRNGMDLGPDPPPMGLTAEEQTAYPSIAAKANSSFLTVILLIGTLSPVILNNLWLMTANVVNEGDGHQHFWWYTLVFDNYFMIVKGLMFSAFFYAFLPEPAKGHRKWLYWLLAIMWPLFSFLIHMLWLAVNTVGSDDAWGLMKLNFPVGASAAVFAWMPLCLYGQYSREERFFATKRFVVIIVILVADLIFISSSHLVLLLFKAFGDGEFGAPDPLVRAIVELAFLLGFMQVYLPLLGKVWQIGLLLFDTLAPMKDLQRQRMLYFATVILDMHRYMYVREMMYMTAKVYDVCDRLRDGGHLHGLQGFRV</sequence>
<proteinExistence type="predicted"/>
<keyword evidence="3" id="KW-1185">Reference proteome</keyword>
<organism evidence="2 3">
    <name type="scientific">Durusdinium trenchii</name>
    <dbReference type="NCBI Taxonomy" id="1381693"/>
    <lineage>
        <taxon>Eukaryota</taxon>
        <taxon>Sar</taxon>
        <taxon>Alveolata</taxon>
        <taxon>Dinophyceae</taxon>
        <taxon>Suessiales</taxon>
        <taxon>Symbiodiniaceae</taxon>
        <taxon>Durusdinium</taxon>
    </lineage>
</organism>
<reference evidence="2 3" key="1">
    <citation type="submission" date="2024-02" db="EMBL/GenBank/DDBJ databases">
        <authorList>
            <person name="Chen Y."/>
            <person name="Shah S."/>
            <person name="Dougan E. K."/>
            <person name="Thang M."/>
            <person name="Chan C."/>
        </authorList>
    </citation>
    <scope>NUCLEOTIDE SEQUENCE [LARGE SCALE GENOMIC DNA]</scope>
</reference>
<feature type="transmembrane region" description="Helical" evidence="1">
    <location>
        <begin position="287"/>
        <end position="309"/>
    </location>
</feature>
<feature type="transmembrane region" description="Helical" evidence="1">
    <location>
        <begin position="246"/>
        <end position="267"/>
    </location>
</feature>
<evidence type="ECO:0000256" key="1">
    <source>
        <dbReference type="SAM" id="Phobius"/>
    </source>
</evidence>
<keyword evidence="1" id="KW-1133">Transmembrane helix</keyword>
<evidence type="ECO:0000313" key="3">
    <source>
        <dbReference type="Proteomes" id="UP001642464"/>
    </source>
</evidence>
<name>A0ABP0HCH4_9DINO</name>
<keyword evidence="1" id="KW-0472">Membrane</keyword>
<feature type="transmembrane region" description="Helical" evidence="1">
    <location>
        <begin position="175"/>
        <end position="196"/>
    </location>
</feature>
<feature type="transmembrane region" description="Helical" evidence="1">
    <location>
        <begin position="99"/>
        <end position="118"/>
    </location>
</feature>
<dbReference type="EMBL" id="CAXAMM010000459">
    <property type="protein sequence ID" value="CAK8987587.1"/>
    <property type="molecule type" value="Genomic_DNA"/>
</dbReference>
<gene>
    <name evidence="2" type="ORF">SCF082_LOCUS1041</name>
</gene>